<dbReference type="Proteomes" id="UP000198398">
    <property type="component" value="Chromosome"/>
</dbReference>
<dbReference type="AlphaFoldDB" id="A0A220UBF7"/>
<evidence type="ECO:0000313" key="2">
    <source>
        <dbReference type="EMBL" id="ASK65023.1"/>
    </source>
</evidence>
<keyword evidence="3" id="KW-1185">Reference proteome</keyword>
<feature type="compositionally biased region" description="Basic and acidic residues" evidence="1">
    <location>
        <begin position="45"/>
        <end position="61"/>
    </location>
</feature>
<evidence type="ECO:0000313" key="3">
    <source>
        <dbReference type="Proteomes" id="UP000198398"/>
    </source>
</evidence>
<feature type="region of interest" description="Disordered" evidence="1">
    <location>
        <begin position="45"/>
        <end position="93"/>
    </location>
</feature>
<accession>A0A220UBF7</accession>
<sequence length="121" mass="13765">MNTDLWWIEPEISTDHRLVLLTVLSPSWYIGRGRVRTRLEHLDASGQDRDRGVGERWRVHIDPSSLDGPPVRPEDSLDGPPPHEGTFRNGEVEVDIDYGDDDRVLGFELTIAPPPDLHDHL</sequence>
<proteinExistence type="predicted"/>
<gene>
    <name evidence="2" type="ORF">CFK39_03380</name>
</gene>
<reference evidence="3" key="1">
    <citation type="submission" date="2017-07" db="EMBL/GenBank/DDBJ databases">
        <title>Brachybacterium sp. VR2415.</title>
        <authorList>
            <person name="Tak E.J."/>
            <person name="Bae J.-W."/>
        </authorList>
    </citation>
    <scope>NUCLEOTIDE SEQUENCE [LARGE SCALE GENOMIC DNA]</scope>
    <source>
        <strain evidence="3">VR2415</strain>
    </source>
</reference>
<protein>
    <submittedName>
        <fullName evidence="2">Uncharacterized protein</fullName>
    </submittedName>
</protein>
<name>A0A220UBF7_9MICO</name>
<dbReference type="KEGG" id="brv:CFK39_03380"/>
<evidence type="ECO:0000256" key="1">
    <source>
        <dbReference type="SAM" id="MobiDB-lite"/>
    </source>
</evidence>
<dbReference type="EMBL" id="CP022316">
    <property type="protein sequence ID" value="ASK65023.1"/>
    <property type="molecule type" value="Genomic_DNA"/>
</dbReference>
<organism evidence="2 3">
    <name type="scientific">Brachybacterium avium</name>
    <dbReference type="NCBI Taxonomy" id="2017485"/>
    <lineage>
        <taxon>Bacteria</taxon>
        <taxon>Bacillati</taxon>
        <taxon>Actinomycetota</taxon>
        <taxon>Actinomycetes</taxon>
        <taxon>Micrococcales</taxon>
        <taxon>Dermabacteraceae</taxon>
        <taxon>Brachybacterium</taxon>
    </lineage>
</organism>